<protein>
    <submittedName>
        <fullName evidence="1">Uncharacterized protein</fullName>
    </submittedName>
</protein>
<gene>
    <name evidence="1" type="ORF">NM688_g2932</name>
</gene>
<comment type="caution">
    <text evidence="1">The sequence shown here is derived from an EMBL/GenBank/DDBJ whole genome shotgun (WGS) entry which is preliminary data.</text>
</comment>
<dbReference type="EMBL" id="JANHOG010000397">
    <property type="protein sequence ID" value="KAJ3554788.1"/>
    <property type="molecule type" value="Genomic_DNA"/>
</dbReference>
<organism evidence="1 2">
    <name type="scientific">Phlebia brevispora</name>
    <dbReference type="NCBI Taxonomy" id="194682"/>
    <lineage>
        <taxon>Eukaryota</taxon>
        <taxon>Fungi</taxon>
        <taxon>Dikarya</taxon>
        <taxon>Basidiomycota</taxon>
        <taxon>Agaricomycotina</taxon>
        <taxon>Agaricomycetes</taxon>
        <taxon>Polyporales</taxon>
        <taxon>Meruliaceae</taxon>
        <taxon>Phlebia</taxon>
    </lineage>
</organism>
<accession>A0ACC1T749</accession>
<sequence length="210" mass="23537">MSIDIKDAIKAIKESVQIMDPDEEYITIASAEEQMSMTEAARKKEIDEARTKMKGEHPRALLRAHTSNDAYFQALAKALEAARISSTRPASVPSAEAHQNTLNKLEDARLSLAKAINEMESSLASKESEKAQLREELHRLEESDPAAEHQLDSTALRLALFKGLGFEPIMEGDRMIKIIVRKEVDTYIVDLRNDKTSFEAAQQLWKLATV</sequence>
<dbReference type="Proteomes" id="UP001148662">
    <property type="component" value="Unassembled WGS sequence"/>
</dbReference>
<proteinExistence type="predicted"/>
<evidence type="ECO:0000313" key="2">
    <source>
        <dbReference type="Proteomes" id="UP001148662"/>
    </source>
</evidence>
<keyword evidence="2" id="KW-1185">Reference proteome</keyword>
<evidence type="ECO:0000313" key="1">
    <source>
        <dbReference type="EMBL" id="KAJ3554788.1"/>
    </source>
</evidence>
<name>A0ACC1T749_9APHY</name>
<reference evidence="1" key="1">
    <citation type="submission" date="2022-07" db="EMBL/GenBank/DDBJ databases">
        <title>Genome Sequence of Phlebia brevispora.</title>
        <authorList>
            <person name="Buettner E."/>
        </authorList>
    </citation>
    <scope>NUCLEOTIDE SEQUENCE</scope>
    <source>
        <strain evidence="1">MPL23</strain>
    </source>
</reference>